<feature type="coiled-coil region" evidence="1">
    <location>
        <begin position="40"/>
        <end position="67"/>
    </location>
</feature>
<sequence length="256" mass="28324">MPEITLNRTKKRKVGAKSPRRNATSVSQVSQHDNNTPPGIEFVLAELSRLREQVVKLENQASVKSETNTHDSKNVGKAVIDLTDEDASSPVKSEHGSSERYDADGLYDAGIFDNIGPYALLSHEFDPLLPRLPGAHGAHITPYLPEIEMGQTFPLFIRDIRASHLRYYGTYEIMPSDCLGHNEMLELPEQRNMAKGSSRMVDAENDSYVDKDDLGSTGIKAVTRAITKEEAQDITEGAIMAAFERQDRDDPPGVSL</sequence>
<feature type="compositionally biased region" description="Polar residues" evidence="2">
    <location>
        <begin position="21"/>
        <end position="37"/>
    </location>
</feature>
<dbReference type="Proteomes" id="UP000177798">
    <property type="component" value="Chromosome 11"/>
</dbReference>
<dbReference type="AlphaFoldDB" id="A0A1D9QG57"/>
<dbReference type="OrthoDB" id="5427977at2759"/>
<evidence type="ECO:0000313" key="4">
    <source>
        <dbReference type="EMBL" id="APA13879.1"/>
    </source>
</evidence>
<feature type="compositionally biased region" description="Basic residues" evidence="2">
    <location>
        <begin position="8"/>
        <end position="20"/>
    </location>
</feature>
<evidence type="ECO:0000256" key="2">
    <source>
        <dbReference type="SAM" id="MobiDB-lite"/>
    </source>
</evidence>
<accession>A0A1D9QG57</accession>
<protein>
    <recommendedName>
        <fullName evidence="3">DUF6697 domain-containing protein</fullName>
    </recommendedName>
</protein>
<dbReference type="EMBL" id="CP017824">
    <property type="protein sequence ID" value="APA13879.1"/>
    <property type="molecule type" value="Genomic_DNA"/>
</dbReference>
<feature type="domain" description="DUF6697" evidence="3">
    <location>
        <begin position="117"/>
        <end position="247"/>
    </location>
</feature>
<evidence type="ECO:0000313" key="5">
    <source>
        <dbReference type="Proteomes" id="UP000177798"/>
    </source>
</evidence>
<keyword evidence="1" id="KW-0175">Coiled coil</keyword>
<dbReference type="InterPro" id="IPR046520">
    <property type="entry name" value="DUF6697"/>
</dbReference>
<evidence type="ECO:0000259" key="3">
    <source>
        <dbReference type="Pfam" id="PF20411"/>
    </source>
</evidence>
<evidence type="ECO:0000256" key="1">
    <source>
        <dbReference type="SAM" id="Coils"/>
    </source>
</evidence>
<dbReference type="VEuPathDB" id="FungiDB:sscle_11g086490"/>
<organism evidence="4 5">
    <name type="scientific">Sclerotinia sclerotiorum (strain ATCC 18683 / 1980 / Ss-1)</name>
    <name type="common">White mold</name>
    <name type="synonym">Whetzelinia sclerotiorum</name>
    <dbReference type="NCBI Taxonomy" id="665079"/>
    <lineage>
        <taxon>Eukaryota</taxon>
        <taxon>Fungi</taxon>
        <taxon>Dikarya</taxon>
        <taxon>Ascomycota</taxon>
        <taxon>Pezizomycotina</taxon>
        <taxon>Leotiomycetes</taxon>
        <taxon>Helotiales</taxon>
        <taxon>Sclerotiniaceae</taxon>
        <taxon>Sclerotinia</taxon>
    </lineage>
</organism>
<reference evidence="5" key="1">
    <citation type="journal article" date="2017" name="Genome Biol. Evol.">
        <title>The complete genome sequence of the phytopathogenic fungus Sclerotinia sclerotiorum reveals insights into the genome architecture of broad host range pathogens.</title>
        <authorList>
            <person name="Derbyshire M."/>
            <person name="Denton-Giles M."/>
            <person name="Hegedus D."/>
            <person name="Seifbarghy S."/>
            <person name="Rollins J."/>
            <person name="van Kan J."/>
            <person name="Seidl M.F."/>
            <person name="Faino L."/>
            <person name="Mbengue M."/>
            <person name="Navaud O."/>
            <person name="Raffaele S."/>
            <person name="Hammond-Kosack K."/>
            <person name="Heard S."/>
            <person name="Oliver R."/>
        </authorList>
    </citation>
    <scope>NUCLEOTIDE SEQUENCE [LARGE SCALE GENOMIC DNA]</scope>
    <source>
        <strain evidence="5">ATCC 18683 / 1980 / Ss-1</strain>
    </source>
</reference>
<dbReference type="Pfam" id="PF20411">
    <property type="entry name" value="DUF6697"/>
    <property type="match status" value="1"/>
</dbReference>
<proteinExistence type="predicted"/>
<name>A0A1D9QG57_SCLS1</name>
<gene>
    <name evidence="4" type="ORF">sscle_11g086490</name>
</gene>
<feature type="region of interest" description="Disordered" evidence="2">
    <location>
        <begin position="1"/>
        <end position="38"/>
    </location>
</feature>